<name>A0A4Z1HKD7_9HELO</name>
<comment type="caution">
    <text evidence="1">The sequence shown here is derived from an EMBL/GenBank/DDBJ whole genome shotgun (WGS) entry which is preliminary data.</text>
</comment>
<evidence type="ECO:0000313" key="1">
    <source>
        <dbReference type="EMBL" id="TGO49285.1"/>
    </source>
</evidence>
<organism evidence="1 2">
    <name type="scientific">Botryotinia narcissicola</name>
    <dbReference type="NCBI Taxonomy" id="278944"/>
    <lineage>
        <taxon>Eukaryota</taxon>
        <taxon>Fungi</taxon>
        <taxon>Dikarya</taxon>
        <taxon>Ascomycota</taxon>
        <taxon>Pezizomycotina</taxon>
        <taxon>Leotiomycetes</taxon>
        <taxon>Helotiales</taxon>
        <taxon>Sclerotiniaceae</taxon>
        <taxon>Botryotinia</taxon>
    </lineage>
</organism>
<evidence type="ECO:0000313" key="2">
    <source>
        <dbReference type="Proteomes" id="UP000297452"/>
    </source>
</evidence>
<dbReference type="Proteomes" id="UP000297452">
    <property type="component" value="Unassembled WGS sequence"/>
</dbReference>
<dbReference type="AlphaFoldDB" id="A0A4Z1HKD7"/>
<gene>
    <name evidence="1" type="ORF">BOTNAR_0437g00080</name>
</gene>
<sequence>MTISGFPLTQLLHFHVTSRIIQTRTSESTIPSKANHLQILTPLDPLVPTKDDSVYTNILTIKSKPVAKSDATSDPTMLSFFCLRMASRITSNRPTFLRISRGETANV</sequence>
<accession>A0A4Z1HKD7</accession>
<proteinExistence type="predicted"/>
<dbReference type="EMBL" id="PQXJ01000437">
    <property type="protein sequence ID" value="TGO49285.1"/>
    <property type="molecule type" value="Genomic_DNA"/>
</dbReference>
<reference evidence="1 2" key="1">
    <citation type="submission" date="2017-12" db="EMBL/GenBank/DDBJ databases">
        <title>Comparative genomics of Botrytis spp.</title>
        <authorList>
            <person name="Valero-Jimenez C.A."/>
            <person name="Tapia P."/>
            <person name="Veloso J."/>
            <person name="Silva-Moreno E."/>
            <person name="Staats M."/>
            <person name="Valdes J.H."/>
            <person name="Van Kan J.A.L."/>
        </authorList>
    </citation>
    <scope>NUCLEOTIDE SEQUENCE [LARGE SCALE GENOMIC DNA]</scope>
    <source>
        <strain evidence="1 2">MUCL2120</strain>
    </source>
</reference>
<keyword evidence="2" id="KW-1185">Reference proteome</keyword>
<protein>
    <submittedName>
        <fullName evidence="1">Uncharacterized protein</fullName>
    </submittedName>
</protein>